<gene>
    <name evidence="1" type="ORF">CVLEPA_LOCUS2454</name>
</gene>
<dbReference type="Proteomes" id="UP001642483">
    <property type="component" value="Unassembled WGS sequence"/>
</dbReference>
<comment type="caution">
    <text evidence="1">The sequence shown here is derived from an EMBL/GenBank/DDBJ whole genome shotgun (WGS) entry which is preliminary data.</text>
</comment>
<dbReference type="EMBL" id="CAWYQH010000001">
    <property type="protein sequence ID" value="CAK8672766.1"/>
    <property type="molecule type" value="Genomic_DNA"/>
</dbReference>
<reference evidence="1 2" key="1">
    <citation type="submission" date="2024-02" db="EMBL/GenBank/DDBJ databases">
        <authorList>
            <person name="Daric V."/>
            <person name="Darras S."/>
        </authorList>
    </citation>
    <scope>NUCLEOTIDE SEQUENCE [LARGE SCALE GENOMIC DNA]</scope>
</reference>
<evidence type="ECO:0000313" key="2">
    <source>
        <dbReference type="Proteomes" id="UP001642483"/>
    </source>
</evidence>
<name>A0ABP0F049_CLALP</name>
<proteinExistence type="predicted"/>
<organism evidence="1 2">
    <name type="scientific">Clavelina lepadiformis</name>
    <name type="common">Light-bulb sea squirt</name>
    <name type="synonym">Ascidia lepadiformis</name>
    <dbReference type="NCBI Taxonomy" id="159417"/>
    <lineage>
        <taxon>Eukaryota</taxon>
        <taxon>Metazoa</taxon>
        <taxon>Chordata</taxon>
        <taxon>Tunicata</taxon>
        <taxon>Ascidiacea</taxon>
        <taxon>Aplousobranchia</taxon>
        <taxon>Clavelinidae</taxon>
        <taxon>Clavelina</taxon>
    </lineage>
</organism>
<sequence length="184" mass="20490">MSHLQPMQHSLDPADGHLDNVIFGQINLNDGDDELLGLQPPLEATMTDEQISSNSFRGGIRERYGFKETSIAVNTCKDVFVTVGGWEWSNQVDCNIIKSTIGNLKYPRSGFGVAENFSFLAAWALLNPGQPKSNHTTIIPINGNPDFLLQQEKEHCTSEEQVARREVHSKTSSDYYYSATLDVL</sequence>
<evidence type="ECO:0000313" key="1">
    <source>
        <dbReference type="EMBL" id="CAK8672766.1"/>
    </source>
</evidence>
<keyword evidence="2" id="KW-1185">Reference proteome</keyword>
<protein>
    <submittedName>
        <fullName evidence="1">Uncharacterized protein</fullName>
    </submittedName>
</protein>
<accession>A0ABP0F049</accession>